<evidence type="ECO:0000313" key="8">
    <source>
        <dbReference type="Proteomes" id="UP000199548"/>
    </source>
</evidence>
<evidence type="ECO:0000256" key="5">
    <source>
        <dbReference type="ARBA" id="ARBA00023004"/>
    </source>
</evidence>
<evidence type="ECO:0000313" key="7">
    <source>
        <dbReference type="EMBL" id="SFK04596.1"/>
    </source>
</evidence>
<dbReference type="PANTHER" id="PTHR10869">
    <property type="entry name" value="PROLYL 4-HYDROXYLASE ALPHA SUBUNIT"/>
    <property type="match status" value="1"/>
</dbReference>
<evidence type="ECO:0000256" key="1">
    <source>
        <dbReference type="ARBA" id="ARBA00001961"/>
    </source>
</evidence>
<sequence>MKPFSFDKNLIAWVESETSAGVEVVDIALTLTINEGYSFPIACRIVESVIRNHQPAATLFDPAYRVEQGAFPEYVETGLIRDRLESEGVRIAMELIAPRVCLLTDFLSENVCKDIIEQAEFKIPDLMSENSTEYDIRLFSSSENILIDRVVERVAEAFCWPASRFERAKLIHYNTGGRFAPHSEYFVGSVENQRVANVVIFLNSAKEGGGTLLSNLGLRVYPVSGNLLFFSYPDAVRNSGTEHAGEAITEGEKWILSLVMREKDTVHELEEVEVLAHRERAIQART</sequence>
<dbReference type="Gene3D" id="2.60.120.620">
    <property type="entry name" value="q2cbj1_9rhob like domain"/>
    <property type="match status" value="1"/>
</dbReference>
<organism evidence="7 8">
    <name type="scientific">Paraburkholderia megapolitana</name>
    <dbReference type="NCBI Taxonomy" id="420953"/>
    <lineage>
        <taxon>Bacteria</taxon>
        <taxon>Pseudomonadati</taxon>
        <taxon>Pseudomonadota</taxon>
        <taxon>Betaproteobacteria</taxon>
        <taxon>Burkholderiales</taxon>
        <taxon>Burkholderiaceae</taxon>
        <taxon>Paraburkholderia</taxon>
    </lineage>
</organism>
<proteinExistence type="predicted"/>
<evidence type="ECO:0000259" key="6">
    <source>
        <dbReference type="SMART" id="SM00702"/>
    </source>
</evidence>
<name>A0A1I3WDU6_9BURK</name>
<gene>
    <name evidence="7" type="ORF">SAMN05192543_11742</name>
</gene>
<dbReference type="SMART" id="SM00702">
    <property type="entry name" value="P4Hc"/>
    <property type="match status" value="1"/>
</dbReference>
<keyword evidence="8" id="KW-1185">Reference proteome</keyword>
<dbReference type="EMBL" id="FOQU01000017">
    <property type="protein sequence ID" value="SFK04596.1"/>
    <property type="molecule type" value="Genomic_DNA"/>
</dbReference>
<evidence type="ECO:0000256" key="4">
    <source>
        <dbReference type="ARBA" id="ARBA00023002"/>
    </source>
</evidence>
<keyword evidence="2" id="KW-0479">Metal-binding</keyword>
<dbReference type="OrthoDB" id="269774at2"/>
<dbReference type="GO" id="GO:0004656">
    <property type="term" value="F:procollagen-proline 4-dioxygenase activity"/>
    <property type="evidence" value="ECO:0007669"/>
    <property type="project" value="TreeGrafter"/>
</dbReference>
<dbReference type="Proteomes" id="UP000199548">
    <property type="component" value="Unassembled WGS sequence"/>
</dbReference>
<protein>
    <submittedName>
        <fullName evidence="7">2OG-Fe(II) oxygenase superfamily protein</fullName>
    </submittedName>
</protein>
<keyword evidence="3" id="KW-0223">Dioxygenase</keyword>
<dbReference type="InterPro" id="IPR006620">
    <property type="entry name" value="Pro_4_hyd_alph"/>
</dbReference>
<evidence type="ECO:0000256" key="2">
    <source>
        <dbReference type="ARBA" id="ARBA00022723"/>
    </source>
</evidence>
<dbReference type="Pfam" id="PF13640">
    <property type="entry name" value="2OG-FeII_Oxy_3"/>
    <property type="match status" value="1"/>
</dbReference>
<accession>A0A1I3WDU6</accession>
<dbReference type="AlphaFoldDB" id="A0A1I3WDU6"/>
<keyword evidence="4" id="KW-0560">Oxidoreductase</keyword>
<dbReference type="STRING" id="420953.SAMN05192543_11742"/>
<feature type="domain" description="Prolyl 4-hydroxylase alpha subunit" evidence="6">
    <location>
        <begin position="98"/>
        <end position="261"/>
    </location>
</feature>
<evidence type="ECO:0000256" key="3">
    <source>
        <dbReference type="ARBA" id="ARBA00022964"/>
    </source>
</evidence>
<dbReference type="PANTHER" id="PTHR10869:SF246">
    <property type="entry name" value="TRANSMEMBRANE PROLYL 4-HYDROXYLASE"/>
    <property type="match status" value="1"/>
</dbReference>
<dbReference type="InterPro" id="IPR045054">
    <property type="entry name" value="P4HA-like"/>
</dbReference>
<dbReference type="GO" id="GO:0031418">
    <property type="term" value="F:L-ascorbic acid binding"/>
    <property type="evidence" value="ECO:0007669"/>
    <property type="project" value="InterPro"/>
</dbReference>
<keyword evidence="5" id="KW-0408">Iron</keyword>
<comment type="cofactor">
    <cofactor evidence="1">
        <name>L-ascorbate</name>
        <dbReference type="ChEBI" id="CHEBI:38290"/>
    </cofactor>
</comment>
<dbReference type="InterPro" id="IPR044862">
    <property type="entry name" value="Pro_4_hyd_alph_FE2OG_OXY"/>
</dbReference>
<reference evidence="7 8" key="1">
    <citation type="submission" date="2016-10" db="EMBL/GenBank/DDBJ databases">
        <authorList>
            <person name="de Groot N.N."/>
        </authorList>
    </citation>
    <scope>NUCLEOTIDE SEQUENCE [LARGE SCALE GENOMIC DNA]</scope>
    <source>
        <strain evidence="7 8">LMG 23650</strain>
    </source>
</reference>
<dbReference type="GO" id="GO:0005506">
    <property type="term" value="F:iron ion binding"/>
    <property type="evidence" value="ECO:0007669"/>
    <property type="project" value="InterPro"/>
</dbReference>
<dbReference type="RefSeq" id="WP_091020579.1">
    <property type="nucleotide sequence ID" value="NZ_CP041744.1"/>
</dbReference>